<organism evidence="2">
    <name type="scientific">Fagus sylvatica</name>
    <name type="common">Beechnut</name>
    <dbReference type="NCBI Taxonomy" id="28930"/>
    <lineage>
        <taxon>Eukaryota</taxon>
        <taxon>Viridiplantae</taxon>
        <taxon>Streptophyta</taxon>
        <taxon>Embryophyta</taxon>
        <taxon>Tracheophyta</taxon>
        <taxon>Spermatophyta</taxon>
        <taxon>Magnoliopsida</taxon>
        <taxon>eudicotyledons</taxon>
        <taxon>Gunneridae</taxon>
        <taxon>Pentapetalae</taxon>
        <taxon>rosids</taxon>
        <taxon>fabids</taxon>
        <taxon>Fagales</taxon>
        <taxon>Fagaceae</taxon>
        <taxon>Fagus</taxon>
    </lineage>
</organism>
<sequence>MALALSSLKPLWSSSSTSASSSTQDSLSSSSSFSYRPAVILPAKLPFLSLLSLPQCDVVEGRRQGLKAEAGGGWWRRTGREIKRERRD</sequence>
<name>A0A2N9J3T8_FAGSY</name>
<dbReference type="EMBL" id="OIVN01006347">
    <property type="protein sequence ID" value="SPD31119.1"/>
    <property type="molecule type" value="Genomic_DNA"/>
</dbReference>
<gene>
    <name evidence="2" type="ORF">FSB_LOCUS59001</name>
</gene>
<reference evidence="2" key="1">
    <citation type="submission" date="2018-02" db="EMBL/GenBank/DDBJ databases">
        <authorList>
            <person name="Cohen D.B."/>
            <person name="Kent A.D."/>
        </authorList>
    </citation>
    <scope>NUCLEOTIDE SEQUENCE</scope>
</reference>
<evidence type="ECO:0000313" key="2">
    <source>
        <dbReference type="EMBL" id="SPD31119.1"/>
    </source>
</evidence>
<feature type="region of interest" description="Disordered" evidence="1">
    <location>
        <begin position="1"/>
        <end position="32"/>
    </location>
</feature>
<dbReference type="AlphaFoldDB" id="A0A2N9J3T8"/>
<evidence type="ECO:0000256" key="1">
    <source>
        <dbReference type="SAM" id="MobiDB-lite"/>
    </source>
</evidence>
<accession>A0A2N9J3T8</accession>
<protein>
    <submittedName>
        <fullName evidence="2">Uncharacterized protein</fullName>
    </submittedName>
</protein>
<proteinExistence type="predicted"/>